<accession>A0A0G8BUJ6</accession>
<protein>
    <submittedName>
        <fullName evidence="1">Uncharacterized protein</fullName>
    </submittedName>
</protein>
<name>A0A0G8BUJ6_9BACI</name>
<comment type="caution">
    <text evidence="1">The sequence shown here is derived from an EMBL/GenBank/DDBJ whole genome shotgun (WGS) entry which is preliminary data.</text>
</comment>
<organism evidence="1 2">
    <name type="scientific">Bacillus wiedmannii</name>
    <dbReference type="NCBI Taxonomy" id="1890302"/>
    <lineage>
        <taxon>Bacteria</taxon>
        <taxon>Bacillati</taxon>
        <taxon>Bacillota</taxon>
        <taxon>Bacilli</taxon>
        <taxon>Bacillales</taxon>
        <taxon>Bacillaceae</taxon>
        <taxon>Bacillus</taxon>
        <taxon>Bacillus cereus group</taxon>
    </lineage>
</organism>
<gene>
    <name evidence="1" type="ORF">B4147_0386</name>
</gene>
<dbReference type="EMBL" id="LCYN01000036">
    <property type="protein sequence ID" value="KKZ91190.1"/>
    <property type="molecule type" value="Genomic_DNA"/>
</dbReference>
<evidence type="ECO:0000313" key="1">
    <source>
        <dbReference type="EMBL" id="KKZ91190.1"/>
    </source>
</evidence>
<dbReference type="AlphaFoldDB" id="A0A0G8BUJ6"/>
<reference evidence="1 2" key="1">
    <citation type="journal article" date="2015" name="Genome Announc.">
        <title>Next-Generation Whole-Genome Sequencing of Eight Strains of Bacillus cereus, Isolated from Food.</title>
        <authorList>
            <person name="Krawczyk A.O."/>
            <person name="de Jong A."/>
            <person name="Eijlander R.T."/>
            <person name="Berendsen E.M."/>
            <person name="Holsappel S."/>
            <person name="Wells-Bennik M.H."/>
            <person name="Kuipers O.P."/>
        </authorList>
    </citation>
    <scope>NUCLEOTIDE SEQUENCE [LARGE SCALE GENOMIC DNA]</scope>
    <source>
        <strain evidence="1 2">B4147</strain>
    </source>
</reference>
<proteinExistence type="predicted"/>
<dbReference type="Proteomes" id="UP000035350">
    <property type="component" value="Unassembled WGS sequence"/>
</dbReference>
<evidence type="ECO:0000313" key="2">
    <source>
        <dbReference type="Proteomes" id="UP000035350"/>
    </source>
</evidence>
<reference evidence="2" key="2">
    <citation type="submission" date="2015-04" db="EMBL/GenBank/DDBJ databases">
        <title>Draft Genome Sequences of Eight Spore-Forming Food Isolates of Bacillus cereus Genome sequencing.</title>
        <authorList>
            <person name="Krawcyk A.O."/>
            <person name="de Jong A."/>
            <person name="Eijlander R.T."/>
            <person name="Berendsen E.M."/>
            <person name="Holsappel S."/>
            <person name="Wells-Bennik M."/>
            <person name="Kuipers O.P."/>
        </authorList>
    </citation>
    <scope>NUCLEOTIDE SEQUENCE [LARGE SCALE GENOMIC DNA]</scope>
    <source>
        <strain evidence="2">B4147</strain>
    </source>
</reference>
<dbReference type="PATRIC" id="fig|1396.433.peg.782"/>
<sequence length="40" mass="4817">MKGQVVFSYFEGGLALFCIRKEKKWYNFLVIIIKRRTLGY</sequence>